<accession>A0ABV8NX89</accession>
<comment type="subunit">
    <text evidence="7">The complex is composed of two ATP-binding proteins (PotA), two transmembrane proteins (PotB and PotC) and a solute-binding protein (PotD).</text>
</comment>
<protein>
    <recommendedName>
        <fullName evidence="7">Spermidine/putrescine import ATP-binding protein PotA</fullName>
        <ecNumber evidence="7">7.6.2.11</ecNumber>
    </recommendedName>
</protein>
<dbReference type="Pfam" id="PF00005">
    <property type="entry name" value="ABC_tran"/>
    <property type="match status" value="1"/>
</dbReference>
<dbReference type="InterPro" id="IPR013611">
    <property type="entry name" value="Transp-assoc_OB_typ2"/>
</dbReference>
<gene>
    <name evidence="7" type="primary">potA</name>
    <name evidence="9" type="ORF">ACFOY1_06105</name>
</gene>
<organism evidence="9 10">
    <name type="scientific">Candidimonas humi</name>
    <dbReference type="NCBI Taxonomy" id="683355"/>
    <lineage>
        <taxon>Bacteria</taxon>
        <taxon>Pseudomonadati</taxon>
        <taxon>Pseudomonadota</taxon>
        <taxon>Betaproteobacteria</taxon>
        <taxon>Burkholderiales</taxon>
        <taxon>Alcaligenaceae</taxon>
        <taxon>Candidimonas</taxon>
    </lineage>
</organism>
<evidence type="ECO:0000256" key="4">
    <source>
        <dbReference type="ARBA" id="ARBA00022840"/>
    </source>
</evidence>
<dbReference type="InterPro" id="IPR003593">
    <property type="entry name" value="AAA+_ATPase"/>
</dbReference>
<proteinExistence type="inferred from homology"/>
<keyword evidence="1 7" id="KW-0813">Transport</keyword>
<evidence type="ECO:0000256" key="7">
    <source>
        <dbReference type="RuleBase" id="RU364083"/>
    </source>
</evidence>
<keyword evidence="5 7" id="KW-1278">Translocase</keyword>
<dbReference type="Gene3D" id="2.40.50.100">
    <property type="match status" value="1"/>
</dbReference>
<dbReference type="RefSeq" id="WP_246600497.1">
    <property type="nucleotide sequence ID" value="NZ_JAHTBN010000003.1"/>
</dbReference>
<dbReference type="InterPro" id="IPR005893">
    <property type="entry name" value="PotA-like"/>
</dbReference>
<dbReference type="InterPro" id="IPR003439">
    <property type="entry name" value="ABC_transporter-like_ATP-bd"/>
</dbReference>
<dbReference type="InterPro" id="IPR008995">
    <property type="entry name" value="Mo/tungstate-bd_C_term_dom"/>
</dbReference>
<reference evidence="10" key="1">
    <citation type="journal article" date="2019" name="Int. J. Syst. Evol. Microbiol.">
        <title>The Global Catalogue of Microorganisms (GCM) 10K type strain sequencing project: providing services to taxonomists for standard genome sequencing and annotation.</title>
        <authorList>
            <consortium name="The Broad Institute Genomics Platform"/>
            <consortium name="The Broad Institute Genome Sequencing Center for Infectious Disease"/>
            <person name="Wu L."/>
            <person name="Ma J."/>
        </authorList>
    </citation>
    <scope>NUCLEOTIDE SEQUENCE [LARGE SCALE GENOMIC DNA]</scope>
    <source>
        <strain evidence="10">LMG 24813</strain>
    </source>
</reference>
<dbReference type="SUPFAM" id="SSF50331">
    <property type="entry name" value="MOP-like"/>
    <property type="match status" value="1"/>
</dbReference>
<dbReference type="InterPro" id="IPR050093">
    <property type="entry name" value="ABC_SmlMolc_Importer"/>
</dbReference>
<comment type="similarity">
    <text evidence="7">Belongs to the ABC transporter superfamily. Spermidine/putrescine importer (TC 3.A.1.11.1) family.</text>
</comment>
<evidence type="ECO:0000313" key="10">
    <source>
        <dbReference type="Proteomes" id="UP001595848"/>
    </source>
</evidence>
<comment type="catalytic activity">
    <reaction evidence="7">
        <text>ATP + H2O + polyamine-[polyamine-binding protein]Side 1 = ADP + phosphate + polyamineSide 2 + [polyamine-binding protein]Side 1.</text>
        <dbReference type="EC" id="7.6.2.11"/>
    </reaction>
</comment>
<dbReference type="SUPFAM" id="SSF52540">
    <property type="entry name" value="P-loop containing nucleoside triphosphate hydrolases"/>
    <property type="match status" value="1"/>
</dbReference>
<evidence type="ECO:0000256" key="5">
    <source>
        <dbReference type="ARBA" id="ARBA00022967"/>
    </source>
</evidence>
<evidence type="ECO:0000313" key="9">
    <source>
        <dbReference type="EMBL" id="MFC4200521.1"/>
    </source>
</evidence>
<dbReference type="InterPro" id="IPR027417">
    <property type="entry name" value="P-loop_NTPase"/>
</dbReference>
<keyword evidence="4 7" id="KW-0067">ATP-binding</keyword>
<evidence type="ECO:0000256" key="1">
    <source>
        <dbReference type="ARBA" id="ARBA00022448"/>
    </source>
</evidence>
<dbReference type="EC" id="7.6.2.11" evidence="7"/>
<keyword evidence="2 7" id="KW-1003">Cell membrane</keyword>
<comment type="caution">
    <text evidence="9">The sequence shown here is derived from an EMBL/GenBank/DDBJ whole genome shotgun (WGS) entry which is preliminary data.</text>
</comment>
<comment type="function">
    <text evidence="7">Part of the ABC transporter complex PotABCD involved in spermidine/putrescine import. Responsible for energy coupling to the transport system.</text>
</comment>
<dbReference type="InterPro" id="IPR017871">
    <property type="entry name" value="ABC_transporter-like_CS"/>
</dbReference>
<dbReference type="NCBIfam" id="TIGR01187">
    <property type="entry name" value="potA"/>
    <property type="match status" value="1"/>
</dbReference>
<evidence type="ECO:0000256" key="6">
    <source>
        <dbReference type="ARBA" id="ARBA00023136"/>
    </source>
</evidence>
<dbReference type="PROSITE" id="PS00211">
    <property type="entry name" value="ABC_TRANSPORTER_1"/>
    <property type="match status" value="1"/>
</dbReference>
<dbReference type="Proteomes" id="UP001595848">
    <property type="component" value="Unassembled WGS sequence"/>
</dbReference>
<dbReference type="PANTHER" id="PTHR42781">
    <property type="entry name" value="SPERMIDINE/PUTRESCINE IMPORT ATP-BINDING PROTEIN POTA"/>
    <property type="match status" value="1"/>
</dbReference>
<dbReference type="PANTHER" id="PTHR42781:SF4">
    <property type="entry name" value="SPERMIDINE_PUTRESCINE IMPORT ATP-BINDING PROTEIN POTA"/>
    <property type="match status" value="1"/>
</dbReference>
<keyword evidence="3 7" id="KW-0547">Nucleotide-binding</keyword>
<dbReference type="Gene3D" id="3.40.50.300">
    <property type="entry name" value="P-loop containing nucleotide triphosphate hydrolases"/>
    <property type="match status" value="1"/>
</dbReference>
<dbReference type="PROSITE" id="PS50893">
    <property type="entry name" value="ABC_TRANSPORTER_2"/>
    <property type="match status" value="1"/>
</dbReference>
<keyword evidence="6 7" id="KW-0472">Membrane</keyword>
<evidence type="ECO:0000256" key="2">
    <source>
        <dbReference type="ARBA" id="ARBA00022475"/>
    </source>
</evidence>
<evidence type="ECO:0000256" key="3">
    <source>
        <dbReference type="ARBA" id="ARBA00022741"/>
    </source>
</evidence>
<keyword evidence="10" id="KW-1185">Reference proteome</keyword>
<dbReference type="SMART" id="SM00382">
    <property type="entry name" value="AAA"/>
    <property type="match status" value="1"/>
</dbReference>
<evidence type="ECO:0000259" key="8">
    <source>
        <dbReference type="PROSITE" id="PS50893"/>
    </source>
</evidence>
<dbReference type="Pfam" id="PF08402">
    <property type="entry name" value="TOBE_2"/>
    <property type="match status" value="1"/>
</dbReference>
<dbReference type="GO" id="GO:0005524">
    <property type="term" value="F:ATP binding"/>
    <property type="evidence" value="ECO:0007669"/>
    <property type="project" value="UniProtKB-KW"/>
</dbReference>
<sequence>MKSMSQTVEAPVRTARGHLVIAGLEKAYQSQKVVENLDLEVQPGEFVALLGPSGCGKTTVLRAVAGLVQPSAGDIRVDGISLLRRPIYKRDLGMVFQSYALFPHLKVRDNVAFGLKMRGAPKQESDRLVREALGLVRMEGFSERYPGQLSGGQQQRVALARAIVTNPTALLLDEPFSALDAKLRESMQVELRQLQKRLGITTIFVTHDQHEAMTMADRIAVMNAGRIEQFDSPQAIYEQPSTLFVAEFIGKTNRFSGTLKGREGGQALIQLAGNDKLCRARDNPQLQVGDSILAIVRPEKISLMGDGAMPNGYTGLMTGNISEIIFTGEKSMLFLSSPCGNVAVAAHNDSHRTAAGATSGKRFQLGWNASDMLIFPLQS</sequence>
<feature type="domain" description="ABC transporter" evidence="8">
    <location>
        <begin position="19"/>
        <end position="249"/>
    </location>
</feature>
<dbReference type="EMBL" id="JBHSBV010000002">
    <property type="protein sequence ID" value="MFC4200521.1"/>
    <property type="molecule type" value="Genomic_DNA"/>
</dbReference>
<name>A0ABV8NX89_9BURK</name>